<dbReference type="EMBL" id="JBHSWU010000021">
    <property type="protein sequence ID" value="MFC6723492.1"/>
    <property type="molecule type" value="Genomic_DNA"/>
</dbReference>
<evidence type="ECO:0000313" key="1">
    <source>
        <dbReference type="EMBL" id="MFC6723492.1"/>
    </source>
</evidence>
<proteinExistence type="predicted"/>
<dbReference type="AlphaFoldDB" id="A0ABD5RWV3"/>
<evidence type="ECO:0000313" key="2">
    <source>
        <dbReference type="Proteomes" id="UP001596328"/>
    </source>
</evidence>
<comment type="caution">
    <text evidence="1">The sequence shown here is derived from an EMBL/GenBank/DDBJ whole genome shotgun (WGS) entry which is preliminary data.</text>
</comment>
<sequence>GVDEASVLSAIATALDGVRDRLATGRLVVADEHARDVLEQTESVVYTPEGTWVVTFDNERFEYEPAEYRRSQLTVPASQWTDADDTPGLPQRIGRAFDGEDGPERWRTCKRAWEAIATVGEPPAVATPLSEATLREEGRVPQHSADVDEFEEIVREADTVRDVRRAVSGSPSPSVTEAAVQALDLAEELDGVE</sequence>
<dbReference type="Proteomes" id="UP001596328">
    <property type="component" value="Unassembled WGS sequence"/>
</dbReference>
<reference evidence="1 2" key="1">
    <citation type="journal article" date="2019" name="Int. J. Syst. Evol. Microbiol.">
        <title>The Global Catalogue of Microorganisms (GCM) 10K type strain sequencing project: providing services to taxonomists for standard genome sequencing and annotation.</title>
        <authorList>
            <consortium name="The Broad Institute Genomics Platform"/>
            <consortium name="The Broad Institute Genome Sequencing Center for Infectious Disease"/>
            <person name="Wu L."/>
            <person name="Ma J."/>
        </authorList>
    </citation>
    <scope>NUCLEOTIDE SEQUENCE [LARGE SCALE GENOMIC DNA]</scope>
    <source>
        <strain evidence="1 2">NBRC 111368</strain>
    </source>
</reference>
<feature type="non-terminal residue" evidence="1">
    <location>
        <position position="1"/>
    </location>
</feature>
<organism evidence="1 2">
    <name type="scientific">Halobium palmae</name>
    <dbReference type="NCBI Taxonomy" id="1776492"/>
    <lineage>
        <taxon>Archaea</taxon>
        <taxon>Methanobacteriati</taxon>
        <taxon>Methanobacteriota</taxon>
        <taxon>Stenosarchaea group</taxon>
        <taxon>Halobacteria</taxon>
        <taxon>Halobacteriales</taxon>
        <taxon>Haloferacaceae</taxon>
        <taxon>Halobium</taxon>
    </lineage>
</organism>
<gene>
    <name evidence="1" type="ORF">ACFQE1_03625</name>
</gene>
<accession>A0ABD5RWV3</accession>
<keyword evidence="2" id="KW-1185">Reference proteome</keyword>
<name>A0ABD5RWV3_9EURY</name>
<protein>
    <submittedName>
        <fullName evidence="1">Uncharacterized protein</fullName>
    </submittedName>
</protein>